<sequence length="55" mass="5960">MIVTALTVAYMLLAPEGKRGITDWERTQLRKTVLAGAGAAVLLRFVATCTARTRP</sequence>
<organism evidence="1">
    <name type="scientific">Murid betaherpesvirus 2</name>
    <name type="common">Rat cytomegalovirus</name>
    <dbReference type="NCBI Taxonomy" id="28304"/>
    <lineage>
        <taxon>Viruses</taxon>
        <taxon>Duplodnaviria</taxon>
        <taxon>Heunggongvirae</taxon>
        <taxon>Peploviricota</taxon>
        <taxon>Herviviricetes</taxon>
        <taxon>Herpesvirales</taxon>
        <taxon>Orthoherpesviridae</taxon>
        <taxon>Betaherpesvirinae</taxon>
        <taxon>Muromegalovirus</taxon>
        <taxon>Muromegalovirus muridbeta2</taxon>
    </lineage>
</organism>
<dbReference type="EMBL" id="FJ477244">
    <property type="protein sequence ID" value="ACQ65681.1"/>
    <property type="molecule type" value="mRNA"/>
</dbReference>
<evidence type="ECO:0000313" key="1">
    <source>
        <dbReference type="EMBL" id="ACQ65681.1"/>
    </source>
</evidence>
<proteinExistence type="evidence at transcript level"/>
<gene>
    <name evidence="1" type="primary">r41.1</name>
</gene>
<accession>C4NCB2</accession>
<reference evidence="1" key="1">
    <citation type="submission" date="2008-11" db="EMBL/GenBank/DDBJ databases">
        <title>Cytomegaloviruses inhibit Bak- and Bax-mediated apoptosis with two separate viral proteins.</title>
        <authorList>
            <person name="Cam M."/>
            <person name="Picard-Maureau M."/>
            <person name="Brune W."/>
        </authorList>
    </citation>
    <scope>NUCLEOTIDE SEQUENCE</scope>
    <source>
        <strain evidence="1">Maastricht</strain>
    </source>
</reference>
<protein>
    <submittedName>
        <fullName evidence="1">Mitochondrion-localized antiapoptotic protein r41.1</fullName>
    </submittedName>
</protein>
<name>C4NCB2_9BETA</name>